<dbReference type="EMBL" id="ML213595">
    <property type="protein sequence ID" value="TFK41054.1"/>
    <property type="molecule type" value="Genomic_DNA"/>
</dbReference>
<dbReference type="Proteomes" id="UP000308652">
    <property type="component" value="Unassembled WGS sequence"/>
</dbReference>
<evidence type="ECO:0000313" key="2">
    <source>
        <dbReference type="EMBL" id="TFK41054.1"/>
    </source>
</evidence>
<feature type="compositionally biased region" description="Polar residues" evidence="1">
    <location>
        <begin position="44"/>
        <end position="65"/>
    </location>
</feature>
<protein>
    <recommendedName>
        <fullName evidence="4">Mitochondrial inner-membrane-bound regulator-domain-containing protein</fullName>
    </recommendedName>
</protein>
<feature type="region of interest" description="Disordered" evidence="1">
    <location>
        <begin position="43"/>
        <end position="83"/>
    </location>
</feature>
<dbReference type="AlphaFoldDB" id="A0A5C3M6H8"/>
<reference evidence="2 3" key="1">
    <citation type="journal article" date="2019" name="Nat. Ecol. Evol.">
        <title>Megaphylogeny resolves global patterns of mushroom evolution.</title>
        <authorList>
            <person name="Varga T."/>
            <person name="Krizsan K."/>
            <person name="Foldi C."/>
            <person name="Dima B."/>
            <person name="Sanchez-Garcia M."/>
            <person name="Sanchez-Ramirez S."/>
            <person name="Szollosi G.J."/>
            <person name="Szarkandi J.G."/>
            <person name="Papp V."/>
            <person name="Albert L."/>
            <person name="Andreopoulos W."/>
            <person name="Angelini C."/>
            <person name="Antonin V."/>
            <person name="Barry K.W."/>
            <person name="Bougher N.L."/>
            <person name="Buchanan P."/>
            <person name="Buyck B."/>
            <person name="Bense V."/>
            <person name="Catcheside P."/>
            <person name="Chovatia M."/>
            <person name="Cooper J."/>
            <person name="Damon W."/>
            <person name="Desjardin D."/>
            <person name="Finy P."/>
            <person name="Geml J."/>
            <person name="Haridas S."/>
            <person name="Hughes K."/>
            <person name="Justo A."/>
            <person name="Karasinski D."/>
            <person name="Kautmanova I."/>
            <person name="Kiss B."/>
            <person name="Kocsube S."/>
            <person name="Kotiranta H."/>
            <person name="LaButti K.M."/>
            <person name="Lechner B.E."/>
            <person name="Liimatainen K."/>
            <person name="Lipzen A."/>
            <person name="Lukacs Z."/>
            <person name="Mihaltcheva S."/>
            <person name="Morgado L.N."/>
            <person name="Niskanen T."/>
            <person name="Noordeloos M.E."/>
            <person name="Ohm R.A."/>
            <person name="Ortiz-Santana B."/>
            <person name="Ovrebo C."/>
            <person name="Racz N."/>
            <person name="Riley R."/>
            <person name="Savchenko A."/>
            <person name="Shiryaev A."/>
            <person name="Soop K."/>
            <person name="Spirin V."/>
            <person name="Szebenyi C."/>
            <person name="Tomsovsky M."/>
            <person name="Tulloss R.E."/>
            <person name="Uehling J."/>
            <person name="Grigoriev I.V."/>
            <person name="Vagvolgyi C."/>
            <person name="Papp T."/>
            <person name="Martin F.M."/>
            <person name="Miettinen O."/>
            <person name="Hibbett D.S."/>
            <person name="Nagy L.G."/>
        </authorList>
    </citation>
    <scope>NUCLEOTIDE SEQUENCE [LARGE SCALE GENOMIC DNA]</scope>
    <source>
        <strain evidence="2 3">CBS 166.37</strain>
    </source>
</reference>
<sequence length="727" mass="81692">MPMALQRLGRERFLCLRCLHAISRHCNPSASYLPIFRRRISGSGDASLTSPTRRGPSSGSINTAQKHSRVTRRQSEEENHSNLLEQSKVQKYLNHLASTKNTLTLEDFEKYKPKTHSSPATSNYEVEYNALLDTLVRSFSSQQLRQLIRRYGRNLPAKKTKWNLAVTIIEKQWGWPSLTEIQKQQRDWSEVSYQTFLLDPQQCFLLLGKDGADLLNLSSKYNVHVSLSARPLSLKVEGLRGSLERLSTCITQFKEGIEDEIFTLPSIQVGQDLMQRISRLSGAFIESAGQDKIRIFYHQREAQASITAKRLLAAVSTESNQESPLLIYAPHDAPVSSNPSSLSMFLQTYSLYPFFASQSLPWTSSATSLFRLRRVGEWPESNAMEDVLQTGGLAGSLGSIVALDKASNDLKTRLLDIQHEKHPLSTRTISVSSGHLLWSSPSEKYATLKPPLKGSWQLSKLLDWLQSHSVGHIFSPSPPRPLLTLPADHQYILHRLVYSSLNVSSNKESFKPSNITFEVMLGSKKYSNETILRSVGKGEDTDYSTNQYGNSELSEQNINLEPSCHLSTESKLNLLIPDRPMDLSFSVVDKLGISNVTWPEELKFYYHQLEQFLIGARDDIPQPDTPLVFAHAGVQYALKSNTSVRQSVKCISSDIQNFNAISETIQDTDSNQKTTTCRVLCEDITSDKAWKDFLSRCDWLTTQSSQAAANGTLNNIFSDDVVETSIT</sequence>
<proteinExistence type="predicted"/>
<evidence type="ECO:0008006" key="4">
    <source>
        <dbReference type="Google" id="ProtNLM"/>
    </source>
</evidence>
<evidence type="ECO:0000313" key="3">
    <source>
        <dbReference type="Proteomes" id="UP000308652"/>
    </source>
</evidence>
<organism evidence="2 3">
    <name type="scientific">Crucibulum laeve</name>
    <dbReference type="NCBI Taxonomy" id="68775"/>
    <lineage>
        <taxon>Eukaryota</taxon>
        <taxon>Fungi</taxon>
        <taxon>Dikarya</taxon>
        <taxon>Basidiomycota</taxon>
        <taxon>Agaricomycotina</taxon>
        <taxon>Agaricomycetes</taxon>
        <taxon>Agaricomycetidae</taxon>
        <taxon>Agaricales</taxon>
        <taxon>Agaricineae</taxon>
        <taxon>Nidulariaceae</taxon>
        <taxon>Crucibulum</taxon>
    </lineage>
</organism>
<keyword evidence="3" id="KW-1185">Reference proteome</keyword>
<evidence type="ECO:0000256" key="1">
    <source>
        <dbReference type="SAM" id="MobiDB-lite"/>
    </source>
</evidence>
<dbReference type="STRING" id="68775.A0A5C3M6H8"/>
<name>A0A5C3M6H8_9AGAR</name>
<dbReference type="OrthoDB" id="3362817at2759"/>
<gene>
    <name evidence="2" type="ORF">BDQ12DRAFT_678804</name>
</gene>
<accession>A0A5C3M6H8</accession>